<evidence type="ECO:0000256" key="1">
    <source>
        <dbReference type="SAM" id="MobiDB-lite"/>
    </source>
</evidence>
<dbReference type="Proteomes" id="UP000606786">
    <property type="component" value="Unassembled WGS sequence"/>
</dbReference>
<evidence type="ECO:0000313" key="2">
    <source>
        <dbReference type="EMBL" id="CAD6992880.1"/>
    </source>
</evidence>
<evidence type="ECO:0000313" key="3">
    <source>
        <dbReference type="Proteomes" id="UP000606786"/>
    </source>
</evidence>
<reference evidence="2" key="1">
    <citation type="submission" date="2020-11" db="EMBL/GenBank/DDBJ databases">
        <authorList>
            <person name="Whitehead M."/>
        </authorList>
    </citation>
    <scope>NUCLEOTIDE SEQUENCE</scope>
    <source>
        <strain evidence="2">EGII</strain>
    </source>
</reference>
<accession>A0A811U3A3</accession>
<name>A0A811U3A3_CERCA</name>
<sequence length="156" mass="17265">MPCELRRRDNGVCVQQHMQMPAPTNNINNMQEQAPPPQQQENRKIKEQINKRSRPTGYSNDMAEGVCRWLELQTGDGYFCGQASTTGLMSFAYARHGAGYARMRCVDNDDMAMAVAVAMAVATVKAVGFGGGPQHDIPIYTVLEVLRSLIADEDLE</sequence>
<proteinExistence type="predicted"/>
<organism evidence="2 3">
    <name type="scientific">Ceratitis capitata</name>
    <name type="common">Mediterranean fruit fly</name>
    <name type="synonym">Tephritis capitata</name>
    <dbReference type="NCBI Taxonomy" id="7213"/>
    <lineage>
        <taxon>Eukaryota</taxon>
        <taxon>Metazoa</taxon>
        <taxon>Ecdysozoa</taxon>
        <taxon>Arthropoda</taxon>
        <taxon>Hexapoda</taxon>
        <taxon>Insecta</taxon>
        <taxon>Pterygota</taxon>
        <taxon>Neoptera</taxon>
        <taxon>Endopterygota</taxon>
        <taxon>Diptera</taxon>
        <taxon>Brachycera</taxon>
        <taxon>Muscomorpha</taxon>
        <taxon>Tephritoidea</taxon>
        <taxon>Tephritidae</taxon>
        <taxon>Ceratitis</taxon>
        <taxon>Ceratitis</taxon>
    </lineage>
</organism>
<dbReference type="AlphaFoldDB" id="A0A811U3A3"/>
<feature type="compositionally biased region" description="Basic and acidic residues" evidence="1">
    <location>
        <begin position="41"/>
        <end position="50"/>
    </location>
</feature>
<feature type="region of interest" description="Disordered" evidence="1">
    <location>
        <begin position="22"/>
        <end position="57"/>
    </location>
</feature>
<comment type="caution">
    <text evidence="2">The sequence shown here is derived from an EMBL/GenBank/DDBJ whole genome shotgun (WGS) entry which is preliminary data.</text>
</comment>
<dbReference type="EMBL" id="CAJHJT010000001">
    <property type="protein sequence ID" value="CAD6992880.1"/>
    <property type="molecule type" value="Genomic_DNA"/>
</dbReference>
<gene>
    <name evidence="2" type="ORF">CCAP1982_LOCUS1715</name>
</gene>
<keyword evidence="3" id="KW-1185">Reference proteome</keyword>
<protein>
    <submittedName>
        <fullName evidence="2">(Mediterranean fruit fly) hypothetical protein</fullName>
    </submittedName>
</protein>